<reference evidence="2" key="1">
    <citation type="journal article" date="2019" name="Int. J. Syst. Evol. Microbiol.">
        <title>The Global Catalogue of Microorganisms (GCM) 10K type strain sequencing project: providing services to taxonomists for standard genome sequencing and annotation.</title>
        <authorList>
            <consortium name="The Broad Institute Genomics Platform"/>
            <consortium name="The Broad Institute Genome Sequencing Center for Infectious Disease"/>
            <person name="Wu L."/>
            <person name="Ma J."/>
        </authorList>
    </citation>
    <scope>NUCLEOTIDE SEQUENCE [LARGE SCALE GENOMIC DNA]</scope>
    <source>
        <strain evidence="2">JCM 18959</strain>
    </source>
</reference>
<evidence type="ECO:0000313" key="2">
    <source>
        <dbReference type="Proteomes" id="UP001501407"/>
    </source>
</evidence>
<gene>
    <name evidence="1" type="ORF">GCM10025760_09210</name>
</gene>
<evidence type="ECO:0000313" key="1">
    <source>
        <dbReference type="EMBL" id="GAA5087715.1"/>
    </source>
</evidence>
<name>A0ABP9M2P4_9MICO</name>
<proteinExistence type="predicted"/>
<keyword evidence="2" id="KW-1185">Reference proteome</keyword>
<protein>
    <submittedName>
        <fullName evidence="1">Uncharacterized protein</fullName>
    </submittedName>
</protein>
<comment type="caution">
    <text evidence="1">The sequence shown here is derived from an EMBL/GenBank/DDBJ whole genome shotgun (WGS) entry which is preliminary data.</text>
</comment>
<dbReference type="EMBL" id="BAABKZ010000001">
    <property type="protein sequence ID" value="GAA5087715.1"/>
    <property type="molecule type" value="Genomic_DNA"/>
</dbReference>
<dbReference type="RefSeq" id="WP_194412762.1">
    <property type="nucleotide sequence ID" value="NZ_BAABKZ010000001.1"/>
</dbReference>
<accession>A0ABP9M2P4</accession>
<dbReference type="Proteomes" id="UP001501407">
    <property type="component" value="Unassembled WGS sequence"/>
</dbReference>
<organism evidence="1 2">
    <name type="scientific">Microbacterium yannicii</name>
    <dbReference type="NCBI Taxonomy" id="671622"/>
    <lineage>
        <taxon>Bacteria</taxon>
        <taxon>Bacillati</taxon>
        <taxon>Actinomycetota</taxon>
        <taxon>Actinomycetes</taxon>
        <taxon>Micrococcales</taxon>
        <taxon>Microbacteriaceae</taxon>
        <taxon>Microbacterium</taxon>
    </lineage>
</organism>
<sequence length="100" mass="10294">MADIDGRWAIEVATLVGSRRFDLTLTTVGTSLTGTAVGPTGLIPIRSGTAAGDRVEFVLDLVAPLPTSLVFALQVRGDRLTGTAQAGLFPPSNVLGTRTG</sequence>